<keyword evidence="1" id="KW-0863">Zinc-finger</keyword>
<dbReference type="Gene3D" id="3.40.50.300">
    <property type="entry name" value="P-loop containing nucleotide triphosphate hydrolases"/>
    <property type="match status" value="1"/>
</dbReference>
<dbReference type="GO" id="GO:0008270">
    <property type="term" value="F:zinc ion binding"/>
    <property type="evidence" value="ECO:0007669"/>
    <property type="project" value="UniProtKB-KW"/>
</dbReference>
<dbReference type="GO" id="GO:0016787">
    <property type="term" value="F:hydrolase activity"/>
    <property type="evidence" value="ECO:0007669"/>
    <property type="project" value="UniProtKB-KW"/>
</dbReference>
<dbReference type="PROSITE" id="PS50158">
    <property type="entry name" value="ZF_CCHC"/>
    <property type="match status" value="1"/>
</dbReference>
<dbReference type="GO" id="GO:0005524">
    <property type="term" value="F:ATP binding"/>
    <property type="evidence" value="ECO:0007669"/>
    <property type="project" value="UniProtKB-KW"/>
</dbReference>
<keyword evidence="2" id="KW-0547">Nucleotide-binding</keyword>
<dbReference type="Proteomes" id="UP000694843">
    <property type="component" value="Unplaced"/>
</dbReference>
<name>A0A979FQ00_HYAAZ</name>
<dbReference type="EC" id="5.6.2.3" evidence="2"/>
<comment type="similarity">
    <text evidence="2">Belongs to the helicase family.</text>
</comment>
<dbReference type="SUPFAM" id="SSF52540">
    <property type="entry name" value="P-loop containing nucleoside triphosphate hydrolases"/>
    <property type="match status" value="2"/>
</dbReference>
<keyword evidence="2" id="KW-0227">DNA damage</keyword>
<organism evidence="5 6">
    <name type="scientific">Hyalella azteca</name>
    <name type="common">Amphipod</name>
    <dbReference type="NCBI Taxonomy" id="294128"/>
    <lineage>
        <taxon>Eukaryota</taxon>
        <taxon>Metazoa</taxon>
        <taxon>Ecdysozoa</taxon>
        <taxon>Arthropoda</taxon>
        <taxon>Crustacea</taxon>
        <taxon>Multicrustacea</taxon>
        <taxon>Malacostraca</taxon>
        <taxon>Eumalacostraca</taxon>
        <taxon>Peracarida</taxon>
        <taxon>Amphipoda</taxon>
        <taxon>Senticaudata</taxon>
        <taxon>Talitrida</taxon>
        <taxon>Talitroidea</taxon>
        <taxon>Hyalellidae</taxon>
        <taxon>Hyalella</taxon>
    </lineage>
</organism>
<keyword evidence="5" id="KW-1185">Reference proteome</keyword>
<accession>A0A979FQ00</accession>
<dbReference type="GO" id="GO:0006310">
    <property type="term" value="P:DNA recombination"/>
    <property type="evidence" value="ECO:0007669"/>
    <property type="project" value="UniProtKB-KW"/>
</dbReference>
<dbReference type="GO" id="GO:0006281">
    <property type="term" value="P:DNA repair"/>
    <property type="evidence" value="ECO:0007669"/>
    <property type="project" value="UniProtKB-KW"/>
</dbReference>
<keyword evidence="2" id="KW-0378">Hydrolase</keyword>
<dbReference type="OrthoDB" id="416437at2759"/>
<dbReference type="InterPro" id="IPR025476">
    <property type="entry name" value="Helitron_helicase-like"/>
</dbReference>
<keyword evidence="2" id="KW-0067">ATP-binding</keyword>
<feature type="compositionally biased region" description="Polar residues" evidence="3">
    <location>
        <begin position="250"/>
        <end position="284"/>
    </location>
</feature>
<gene>
    <name evidence="6" type="primary">LOC125177549</name>
</gene>
<feature type="domain" description="CCHC-type" evidence="4">
    <location>
        <begin position="225"/>
        <end position="238"/>
    </location>
</feature>
<dbReference type="PANTHER" id="PTHR47642:SF5">
    <property type="entry name" value="ATP-DEPENDENT DNA HELICASE"/>
    <property type="match status" value="1"/>
</dbReference>
<dbReference type="SMART" id="SM00343">
    <property type="entry name" value="ZnF_C2HC"/>
    <property type="match status" value="2"/>
</dbReference>
<dbReference type="InterPro" id="IPR027417">
    <property type="entry name" value="P-loop_NTPase"/>
</dbReference>
<keyword evidence="2" id="KW-0233">DNA recombination</keyword>
<dbReference type="RefSeq" id="XP_047738244.1">
    <property type="nucleotide sequence ID" value="XM_047882288.1"/>
</dbReference>
<keyword evidence="2" id="KW-0234">DNA repair</keyword>
<comment type="catalytic activity">
    <reaction evidence="2">
        <text>ATP + H2O = ADP + phosphate + H(+)</text>
        <dbReference type="Rhea" id="RHEA:13065"/>
        <dbReference type="ChEBI" id="CHEBI:15377"/>
        <dbReference type="ChEBI" id="CHEBI:15378"/>
        <dbReference type="ChEBI" id="CHEBI:30616"/>
        <dbReference type="ChEBI" id="CHEBI:43474"/>
        <dbReference type="ChEBI" id="CHEBI:456216"/>
        <dbReference type="EC" id="5.6.2.3"/>
    </reaction>
</comment>
<keyword evidence="2" id="KW-0347">Helicase</keyword>
<dbReference type="KEGG" id="hazt:125177549"/>
<feature type="region of interest" description="Disordered" evidence="3">
    <location>
        <begin position="167"/>
        <end position="222"/>
    </location>
</feature>
<evidence type="ECO:0000256" key="3">
    <source>
        <dbReference type="SAM" id="MobiDB-lite"/>
    </source>
</evidence>
<proteinExistence type="inferred from homology"/>
<dbReference type="InterPro" id="IPR010285">
    <property type="entry name" value="DNA_helicase_pif1-like_DEAD"/>
</dbReference>
<keyword evidence="1" id="KW-0479">Metal-binding</keyword>
<feature type="region of interest" description="Disordered" evidence="3">
    <location>
        <begin position="34"/>
        <end position="115"/>
    </location>
</feature>
<feature type="compositionally biased region" description="Polar residues" evidence="3">
    <location>
        <begin position="49"/>
        <end position="71"/>
    </location>
</feature>
<protein>
    <recommendedName>
        <fullName evidence="2">ATP-dependent DNA helicase</fullName>
        <ecNumber evidence="2">5.6.2.3</ecNumber>
    </recommendedName>
</protein>
<keyword evidence="1" id="KW-0862">Zinc</keyword>
<dbReference type="Pfam" id="PF14214">
    <property type="entry name" value="Helitron_like_N"/>
    <property type="match status" value="1"/>
</dbReference>
<reference evidence="6" key="1">
    <citation type="submission" date="2025-08" db="UniProtKB">
        <authorList>
            <consortium name="RefSeq"/>
        </authorList>
    </citation>
    <scope>IDENTIFICATION</scope>
    <source>
        <tissue evidence="6">Whole organism</tissue>
    </source>
</reference>
<evidence type="ECO:0000256" key="1">
    <source>
        <dbReference type="PROSITE-ProRule" id="PRU00047"/>
    </source>
</evidence>
<comment type="cofactor">
    <cofactor evidence="2">
        <name>Mg(2+)</name>
        <dbReference type="ChEBI" id="CHEBI:18420"/>
    </cofactor>
</comment>
<dbReference type="InterPro" id="IPR001878">
    <property type="entry name" value="Znf_CCHC"/>
</dbReference>
<evidence type="ECO:0000256" key="2">
    <source>
        <dbReference type="RuleBase" id="RU363044"/>
    </source>
</evidence>
<dbReference type="GO" id="GO:0043139">
    <property type="term" value="F:5'-3' DNA helicase activity"/>
    <property type="evidence" value="ECO:0007669"/>
    <property type="project" value="UniProtKB-EC"/>
</dbReference>
<feature type="compositionally biased region" description="Low complexity" evidence="3">
    <location>
        <begin position="34"/>
        <end position="48"/>
    </location>
</feature>
<dbReference type="PANTHER" id="PTHR47642">
    <property type="entry name" value="ATP-DEPENDENT DNA HELICASE"/>
    <property type="match status" value="1"/>
</dbReference>
<dbReference type="GeneID" id="125177549"/>
<dbReference type="GO" id="GO:0003676">
    <property type="term" value="F:nucleic acid binding"/>
    <property type="evidence" value="ECO:0007669"/>
    <property type="project" value="InterPro"/>
</dbReference>
<dbReference type="Pfam" id="PF05970">
    <property type="entry name" value="PIF1"/>
    <property type="match status" value="1"/>
</dbReference>
<dbReference type="GO" id="GO:0000723">
    <property type="term" value="P:telomere maintenance"/>
    <property type="evidence" value="ECO:0007669"/>
    <property type="project" value="InterPro"/>
</dbReference>
<evidence type="ECO:0000313" key="6">
    <source>
        <dbReference type="RefSeq" id="XP_047738244.1"/>
    </source>
</evidence>
<dbReference type="InterPro" id="IPR051055">
    <property type="entry name" value="PIF1_helicase"/>
</dbReference>
<evidence type="ECO:0000313" key="5">
    <source>
        <dbReference type="Proteomes" id="UP000694843"/>
    </source>
</evidence>
<sequence length="2192" mass="243973">MAPKKKPKRRRCSYCNLLGHYTEDCHQGADRDVAAMSSDSATATSPTSQISESPSRDGPTSGQCMMMNTSAHGKAGCSSHEEDVAVPSTSATSAAGDRAHGQRASSRNTVYHETGYPSRGVDVSYADTAGTLCARSTHLSLSPPKKRLKRGHPEFATVSVPVTATTADDSVSGQRATGRASVRTEAGCSSREVDPLPADSIGPSGSTSTDLTMMGPKKKPRRKQCLSCGQFGHYMQDCHQGADHDVAAVNSESAPGTPQTSQISESPSRDGPTSGQCMTMNTSAHGKAGCSSREEDVAVPSTSAVRDLPLSPPKKRLKRGHPEFAIVSVPVMATSATGTRSKSRTSVHIKEDCTSQVIDASSTDVGPSCSTSSDLPSKLVEILPRTIKESYRLLVPRLSVGMAAVWQCPPKCVDATQELHQFKTDLLKHAGLLASKLNETCFPSVKCPMGCNTYIDGDVGKDVDYLPLHHYLSLLCPKFSSFKSDPNFFSGKRPDWPSRGKHEGFKYAATLIVDSKKGLCIVTCSKKIHADGRSLYIHVPCNPVLGSTSELRPDLIAPLSANPHFVRAGRTNEFNTSHAVFREYGDSSGASSFSLTPKPYVGGPCTLPQIDSMGLTFNQRPDIYQSLMEGETLPNNLLEELKDSYDKQPLDEETIRKARETGTYVNVHDASNMLMNFNSRLATGHREETHQQLKAKGKEVLQIAHPGNNVGRLPFRDVPTTYVDPPLNGVPLPVLDATDDEVVDAAGMHILEDPPPLFPEEVDDVAEIYATPLDSLAGHDPNYLAFCFDVYLNSLLQSNSVSVALRKGLEHVNRAYVVPERQECSLKFDEADSRREVQRLSAMMSENPWDFFVTLTCNDSGTMGVAPLRKALEERYHGKELDKKLQNACPLLCRAWARSVRYLFEFLMHGEEKIFGELKNVWYRFEFQNAGSPGNKPHVHAGLTLKDRSRNDNERLKRVHNNLLDMFNDVNRTDFESLVNDGLVKDRADFVELVNLADRLTQHNCSKSGFKCMKITSKDGSKRCRVPRYLSSAEPKYLEHTHMYDVDTQERLMKLGLGKRRYPPELDHLTELHNDVVVEPTLVGGRYNYAGEPGVRRVPSNGRIFAMLRSMVNVQVCDLKFTTSYLAKYAAGADEKREVVITSSGDDDNAVDVEPRDLYHAKISGSKIAQKVKMRAEKAKEALCREITAPEMIWFTHQLPFVVCSAEFVHCSTHAPEHRQAVYRKQGGYIQKLINEDGTLKATTLRAGFPSWRRFTRTQTLLMSEIVNSPYFVDNTSLFSVRPPELRKVMKLGDYLKWFSFTRAKVMTVSEEISECPWIDGSGKLVRVRKRYVDDVRRFFETLANQAHPLPGTMEMHGLFEALHHEVLQGSNSIFVNRFVDMTADKDVVVVFTCIEPTSTHKFLVHLLLTLGSFVTELQIFRGPTLLHAFQYAQLIADVNNPTEEEALSIIRLYVMTQLSSLPYGVKAFSRHLGIAMDALLNFFFTRGVEYVEVPLASLRAIREDATTKLQEMEAARAQTLASVLETTGIKNSPTAALLSSMRKFDFVPEIERLPEQSRSSYAEQLLCLHALVDAIDRFDRVGPVFVPCPLIVGPPGAGKTHLLLTACVYALSKGLRTIITAATAERARSLGGEHLHLLFAMPTVKSQIESVPVTAQKCLLNLCASPVKMAYLKRLDVLVIEEIGLLPASLLNIIDFVLRQLRESAAPFGGVLLLCCGDPCQLKPVKGRSIWLMPNLFTMFKVLGLKHFVRSRGDPQLQTLIKRIRKPRLNAGDVEESLAIIRNRCVPHQFVNTWQEVPDDHQRVVGKNSAVEYAVSIYLEQKKATPGLRYIIEHAHDEIEVIGGNWMNASAAISKQLDKECKEPHEILLFCRQIVRLTYNNSAPTARIPKFSQGQLAVLLELPDLNLPRHAQRITIKLVPPGVRVVSVDALPNEWPVFAIARRFTIPQKIQVHMSKARREQWPFTYFVCTTVHRSIGETLPKLATQISEDNSMFRLWDKNQLLVILSRVQSLDDLLFVGNADDTLRSMKKLIEVVDPWQAFVDKVLTACDSIRQGDGLLPQTVSYPSILSSVPSTESGFVFMLVSLKFDSFVIDNGPSLKEALREYNDPLTRSETRSRRPWILASYTTCFSDNTAILDFTRAWRARIHRHHGLEATCHQALETGRLVFQEEKLVEGQLIMQQCVKLTAGDF</sequence>
<feature type="region of interest" description="Disordered" evidence="3">
    <location>
        <begin position="250"/>
        <end position="317"/>
    </location>
</feature>
<evidence type="ECO:0000259" key="4">
    <source>
        <dbReference type="PROSITE" id="PS50158"/>
    </source>
</evidence>